<reference evidence="2 3" key="1">
    <citation type="submission" date="2019-08" db="EMBL/GenBank/DDBJ databases">
        <authorList>
            <person name="Peeters C."/>
        </authorList>
    </citation>
    <scope>NUCLEOTIDE SEQUENCE [LARGE SCALE GENOMIC DNA]</scope>
    <source>
        <strain evidence="2 3">LMG 30175</strain>
    </source>
</reference>
<gene>
    <name evidence="2" type="ORF">PTE30175_03181</name>
</gene>
<evidence type="ECO:0000313" key="3">
    <source>
        <dbReference type="Proteomes" id="UP000414233"/>
    </source>
</evidence>
<proteinExistence type="predicted"/>
<sequence>MCLQRQQGGTFRATPKGAAKSKGLEAKGDALCATQKRGFIKQSLEIRQITVKNGIYPILAANPGVSVCLRIGVAVRTTTFRGVKNRQTCS</sequence>
<name>A0A5E4WEL5_9BURK</name>
<dbReference type="Proteomes" id="UP000414233">
    <property type="component" value="Unassembled WGS sequence"/>
</dbReference>
<evidence type="ECO:0000313" key="2">
    <source>
        <dbReference type="EMBL" id="VVE23537.1"/>
    </source>
</evidence>
<evidence type="ECO:0000256" key="1">
    <source>
        <dbReference type="SAM" id="MobiDB-lite"/>
    </source>
</evidence>
<dbReference type="EMBL" id="CABPRZ010000013">
    <property type="protein sequence ID" value="VVE23537.1"/>
    <property type="molecule type" value="Genomic_DNA"/>
</dbReference>
<protein>
    <submittedName>
        <fullName evidence="2">Uncharacterized protein</fullName>
    </submittedName>
</protein>
<keyword evidence="3" id="KW-1185">Reference proteome</keyword>
<dbReference type="AlphaFoldDB" id="A0A5E4WEL5"/>
<accession>A0A5E4WEL5</accession>
<organism evidence="2 3">
    <name type="scientific">Pandoraea terrae</name>
    <dbReference type="NCBI Taxonomy" id="1537710"/>
    <lineage>
        <taxon>Bacteria</taxon>
        <taxon>Pseudomonadati</taxon>
        <taxon>Pseudomonadota</taxon>
        <taxon>Betaproteobacteria</taxon>
        <taxon>Burkholderiales</taxon>
        <taxon>Burkholderiaceae</taxon>
        <taxon>Pandoraea</taxon>
    </lineage>
</organism>
<feature type="region of interest" description="Disordered" evidence="1">
    <location>
        <begin position="1"/>
        <end position="24"/>
    </location>
</feature>